<gene>
    <name evidence="1" type="ORF">MM415B02521_0001</name>
</gene>
<evidence type="ECO:0000313" key="1">
    <source>
        <dbReference type="EMBL" id="QJA89635.1"/>
    </source>
</evidence>
<dbReference type="EMBL" id="MT142858">
    <property type="protein sequence ID" value="QJA89635.1"/>
    <property type="molecule type" value="Genomic_DNA"/>
</dbReference>
<reference evidence="1" key="1">
    <citation type="submission" date="2020-03" db="EMBL/GenBank/DDBJ databases">
        <title>The deep terrestrial virosphere.</title>
        <authorList>
            <person name="Holmfeldt K."/>
            <person name="Nilsson E."/>
            <person name="Simone D."/>
            <person name="Lopez-Fernandez M."/>
            <person name="Wu X."/>
            <person name="de Brujin I."/>
            <person name="Lundin D."/>
            <person name="Andersson A."/>
            <person name="Bertilsson S."/>
            <person name="Dopson M."/>
        </authorList>
    </citation>
    <scope>NUCLEOTIDE SEQUENCE</scope>
    <source>
        <strain evidence="1">MM415B02521</strain>
    </source>
</reference>
<protein>
    <submittedName>
        <fullName evidence="1">Uncharacterized protein</fullName>
    </submittedName>
</protein>
<proteinExistence type="predicted"/>
<organism evidence="1">
    <name type="scientific">viral metagenome</name>
    <dbReference type="NCBI Taxonomy" id="1070528"/>
    <lineage>
        <taxon>unclassified sequences</taxon>
        <taxon>metagenomes</taxon>
        <taxon>organismal metagenomes</taxon>
    </lineage>
</organism>
<dbReference type="AlphaFoldDB" id="A0A6M3L8V8"/>
<accession>A0A6M3L8V8</accession>
<name>A0A6M3L8V8_9ZZZZ</name>
<sequence>MKIGDPLARTPETPPSWKALSEGARKEAVRWALKVTPYVGPVDVLSATSEGRVTIRLRPGCAIKVSLLVLERHLRRWVSEGIELMLEPAVDTNKQRAFRGVQVL</sequence>